<dbReference type="PANTHER" id="PTHR12526">
    <property type="entry name" value="GLYCOSYLTRANSFERASE"/>
    <property type="match status" value="1"/>
</dbReference>
<dbReference type="SUPFAM" id="SSF53756">
    <property type="entry name" value="UDP-Glycosyltransferase/glycogen phosphorylase"/>
    <property type="match status" value="1"/>
</dbReference>
<name>A0A1F6MB49_9BACT</name>
<protein>
    <recommendedName>
        <fullName evidence="3">Glycosyl transferase family 1 domain-containing protein</fullName>
    </recommendedName>
</protein>
<accession>A0A1F6MB49</accession>
<dbReference type="Proteomes" id="UP000177953">
    <property type="component" value="Unassembled WGS sequence"/>
</dbReference>
<evidence type="ECO:0000313" key="1">
    <source>
        <dbReference type="EMBL" id="OGH68800.1"/>
    </source>
</evidence>
<dbReference type="AlphaFoldDB" id="A0A1F6MB49"/>
<reference evidence="1 2" key="1">
    <citation type="journal article" date="2016" name="Nat. Commun.">
        <title>Thousands of microbial genomes shed light on interconnected biogeochemical processes in an aquifer system.</title>
        <authorList>
            <person name="Anantharaman K."/>
            <person name="Brown C.T."/>
            <person name="Hug L.A."/>
            <person name="Sharon I."/>
            <person name="Castelle C.J."/>
            <person name="Probst A.J."/>
            <person name="Thomas B.C."/>
            <person name="Singh A."/>
            <person name="Wilkins M.J."/>
            <person name="Karaoz U."/>
            <person name="Brodie E.L."/>
            <person name="Williams K.H."/>
            <person name="Hubbard S.S."/>
            <person name="Banfield J.F."/>
        </authorList>
    </citation>
    <scope>NUCLEOTIDE SEQUENCE [LARGE SCALE GENOMIC DNA]</scope>
</reference>
<dbReference type="GO" id="GO:0016757">
    <property type="term" value="F:glycosyltransferase activity"/>
    <property type="evidence" value="ECO:0007669"/>
    <property type="project" value="TreeGrafter"/>
</dbReference>
<comment type="caution">
    <text evidence="1">The sequence shown here is derived from an EMBL/GenBank/DDBJ whole genome shotgun (WGS) entry which is preliminary data.</text>
</comment>
<sequence length="177" mass="19362">MLYPAIYFSGSFGPGSAMEYAAIWLLKEVMPLVWHANPAVNIYLVGRGNTDNLKKISDPRVMITGEVPDTLPYVKTADAAVVPLWFESGTRFKILEAAACRTPVVSTTLGAEGLSVAHEKNILISDKPQGFADAILKIIADKKLAQQLSENAYHDIAEKFDISRAVKEAQQILMKLA</sequence>
<dbReference type="CDD" id="cd03801">
    <property type="entry name" value="GT4_PimA-like"/>
    <property type="match status" value="1"/>
</dbReference>
<organism evidence="1 2">
    <name type="scientific">Candidatus Magasanikbacteria bacterium RIFCSPHIGHO2_01_FULL_47_8</name>
    <dbReference type="NCBI Taxonomy" id="1798673"/>
    <lineage>
        <taxon>Bacteria</taxon>
        <taxon>Candidatus Magasanikiibacteriota</taxon>
    </lineage>
</organism>
<dbReference type="PANTHER" id="PTHR12526:SF600">
    <property type="entry name" value="GLYCOSYL TRANSFERASE GROUP 1"/>
    <property type="match status" value="1"/>
</dbReference>
<evidence type="ECO:0008006" key="3">
    <source>
        <dbReference type="Google" id="ProtNLM"/>
    </source>
</evidence>
<proteinExistence type="predicted"/>
<dbReference type="Gene3D" id="3.40.50.2000">
    <property type="entry name" value="Glycogen Phosphorylase B"/>
    <property type="match status" value="1"/>
</dbReference>
<dbReference type="EMBL" id="MFPU01000080">
    <property type="protein sequence ID" value="OGH68800.1"/>
    <property type="molecule type" value="Genomic_DNA"/>
</dbReference>
<gene>
    <name evidence="1" type="ORF">A2754_03040</name>
</gene>
<evidence type="ECO:0000313" key="2">
    <source>
        <dbReference type="Proteomes" id="UP000177953"/>
    </source>
</evidence>
<dbReference type="Pfam" id="PF13692">
    <property type="entry name" value="Glyco_trans_1_4"/>
    <property type="match status" value="1"/>
</dbReference>